<dbReference type="RefSeq" id="WP_226585678.1">
    <property type="nucleotide sequence ID" value="NZ_BLAY01000079.1"/>
</dbReference>
<evidence type="ECO:0000313" key="3">
    <source>
        <dbReference type="Proteomes" id="UP001050975"/>
    </source>
</evidence>
<keyword evidence="1" id="KW-0732">Signal</keyword>
<evidence type="ECO:0000256" key="1">
    <source>
        <dbReference type="SAM" id="SignalP"/>
    </source>
</evidence>
<accession>A0AAV3XAS1</accession>
<reference evidence="2" key="1">
    <citation type="submission" date="2019-10" db="EMBL/GenBank/DDBJ databases">
        <title>Draft genome sequece of Microseira wollei NIES-4236.</title>
        <authorList>
            <person name="Yamaguchi H."/>
            <person name="Suzuki S."/>
            <person name="Kawachi M."/>
        </authorList>
    </citation>
    <scope>NUCLEOTIDE SEQUENCE</scope>
    <source>
        <strain evidence="2">NIES-4236</strain>
    </source>
</reference>
<dbReference type="EMBL" id="BLAY01000079">
    <property type="protein sequence ID" value="GET39962.1"/>
    <property type="molecule type" value="Genomic_DNA"/>
</dbReference>
<organism evidence="2 3">
    <name type="scientific">Microseira wollei NIES-4236</name>
    <dbReference type="NCBI Taxonomy" id="2530354"/>
    <lineage>
        <taxon>Bacteria</taxon>
        <taxon>Bacillati</taxon>
        <taxon>Cyanobacteriota</taxon>
        <taxon>Cyanophyceae</taxon>
        <taxon>Oscillatoriophycideae</taxon>
        <taxon>Aerosakkonematales</taxon>
        <taxon>Aerosakkonemataceae</taxon>
        <taxon>Microseira</taxon>
    </lineage>
</organism>
<gene>
    <name evidence="2" type="ORF">MiSe_47350</name>
</gene>
<dbReference type="AlphaFoldDB" id="A0AAV3XAS1"/>
<evidence type="ECO:0000313" key="2">
    <source>
        <dbReference type="EMBL" id="GET39962.1"/>
    </source>
</evidence>
<sequence>MNSLKLTYHAIALAGAGASLFFTTPVLAQQPGISPTRIHPTIEQSPSGSISLPQQIAQQFIPAISCPNMVRYVFAETRNFLVYICGRNCRPLMYVAVDKNGRIGGIILPLRSYNGSQFVAANGNVHYILTAQELIVIEGRRIILRERI</sequence>
<dbReference type="Proteomes" id="UP001050975">
    <property type="component" value="Unassembled WGS sequence"/>
</dbReference>
<proteinExistence type="predicted"/>
<feature type="chain" id="PRO_5043797444" evidence="1">
    <location>
        <begin position="29"/>
        <end position="148"/>
    </location>
</feature>
<comment type="caution">
    <text evidence="2">The sequence shown here is derived from an EMBL/GenBank/DDBJ whole genome shotgun (WGS) entry which is preliminary data.</text>
</comment>
<protein>
    <submittedName>
        <fullName evidence="2">Uncharacterized protein</fullName>
    </submittedName>
</protein>
<feature type="signal peptide" evidence="1">
    <location>
        <begin position="1"/>
        <end position="28"/>
    </location>
</feature>
<name>A0AAV3XAS1_9CYAN</name>
<keyword evidence="3" id="KW-1185">Reference proteome</keyword>